<evidence type="ECO:0000256" key="5">
    <source>
        <dbReference type="PROSITE-ProRule" id="PRU00221"/>
    </source>
</evidence>
<dbReference type="SMART" id="SM00320">
    <property type="entry name" value="WD40"/>
    <property type="match status" value="11"/>
</dbReference>
<dbReference type="InterPro" id="IPR001680">
    <property type="entry name" value="WD40_rpt"/>
</dbReference>
<feature type="repeat" description="WD" evidence="5">
    <location>
        <begin position="369"/>
        <end position="403"/>
    </location>
</feature>
<dbReference type="CDD" id="cd00200">
    <property type="entry name" value="WD40"/>
    <property type="match status" value="2"/>
</dbReference>
<keyword evidence="2 5" id="KW-0853">WD repeat</keyword>
<proteinExistence type="predicted"/>
<dbReference type="GO" id="GO:0030686">
    <property type="term" value="C:90S preribosome"/>
    <property type="evidence" value="ECO:0007669"/>
    <property type="project" value="TreeGrafter"/>
</dbReference>
<dbReference type="PANTHER" id="PTHR19854:SF15">
    <property type="entry name" value="TRANSDUCIN BETA-LIKE PROTEIN 3"/>
    <property type="match status" value="1"/>
</dbReference>
<feature type="repeat" description="WD" evidence="5">
    <location>
        <begin position="511"/>
        <end position="552"/>
    </location>
</feature>
<dbReference type="InterPro" id="IPR020472">
    <property type="entry name" value="WD40_PAC1"/>
</dbReference>
<comment type="subcellular location">
    <subcellularLocation>
        <location evidence="1">Nucleus</location>
        <location evidence="1">Nucleolus</location>
    </subcellularLocation>
</comment>
<feature type="repeat" description="WD" evidence="5">
    <location>
        <begin position="595"/>
        <end position="636"/>
    </location>
</feature>
<dbReference type="AlphaFoldDB" id="A0AAN9GK01"/>
<feature type="domain" description="U3 small nucleolar RNA-associated protein 13 C-terminal" evidence="7">
    <location>
        <begin position="648"/>
        <end position="782"/>
    </location>
</feature>
<dbReference type="Proteomes" id="UP001374579">
    <property type="component" value="Unassembled WGS sequence"/>
</dbReference>
<dbReference type="SUPFAM" id="SSF50998">
    <property type="entry name" value="Quinoprotein alcohol dehydrogenase-like"/>
    <property type="match status" value="1"/>
</dbReference>
<dbReference type="PROSITE" id="PS50082">
    <property type="entry name" value="WD_REPEATS_2"/>
    <property type="match status" value="9"/>
</dbReference>
<dbReference type="GO" id="GO:0032040">
    <property type="term" value="C:small-subunit processome"/>
    <property type="evidence" value="ECO:0007669"/>
    <property type="project" value="InterPro"/>
</dbReference>
<dbReference type="Pfam" id="PF00400">
    <property type="entry name" value="WD40"/>
    <property type="match status" value="9"/>
</dbReference>
<dbReference type="InterPro" id="IPR011047">
    <property type="entry name" value="Quinoprotein_ADH-like_sf"/>
</dbReference>
<feature type="repeat" description="WD" evidence="5">
    <location>
        <begin position="553"/>
        <end position="594"/>
    </location>
</feature>
<evidence type="ECO:0000313" key="9">
    <source>
        <dbReference type="Proteomes" id="UP001374579"/>
    </source>
</evidence>
<dbReference type="GO" id="GO:0034511">
    <property type="term" value="F:U3 snoRNA binding"/>
    <property type="evidence" value="ECO:0007669"/>
    <property type="project" value="TreeGrafter"/>
</dbReference>
<dbReference type="Gene3D" id="2.130.10.10">
    <property type="entry name" value="YVTN repeat-like/Quinoprotein amine dehydrogenase"/>
    <property type="match status" value="4"/>
</dbReference>
<name>A0AAN9GK01_9CAEN</name>
<feature type="repeat" description="WD" evidence="5">
    <location>
        <begin position="97"/>
        <end position="129"/>
    </location>
</feature>
<dbReference type="GO" id="GO:0000480">
    <property type="term" value="P:endonucleolytic cleavage in 5'-ETS of tricistronic rRNA transcript (SSU-rRNA, 5.8S rRNA, LSU-rRNA)"/>
    <property type="evidence" value="ECO:0007669"/>
    <property type="project" value="TreeGrafter"/>
</dbReference>
<gene>
    <name evidence="8" type="ORF">V1264_011004</name>
</gene>
<evidence type="ECO:0000313" key="8">
    <source>
        <dbReference type="EMBL" id="KAK7111362.1"/>
    </source>
</evidence>
<keyword evidence="3" id="KW-0677">Repeat</keyword>
<reference evidence="8 9" key="1">
    <citation type="submission" date="2024-02" db="EMBL/GenBank/DDBJ databases">
        <title>Chromosome-scale genome assembly of the rough periwinkle Littorina saxatilis.</title>
        <authorList>
            <person name="De Jode A."/>
            <person name="Faria R."/>
            <person name="Formenti G."/>
            <person name="Sims Y."/>
            <person name="Smith T.P."/>
            <person name="Tracey A."/>
            <person name="Wood J.M.D."/>
            <person name="Zagrodzka Z.B."/>
            <person name="Johannesson K."/>
            <person name="Butlin R.K."/>
            <person name="Leder E.H."/>
        </authorList>
    </citation>
    <scope>NUCLEOTIDE SEQUENCE [LARGE SCALE GENOMIC DNA]</scope>
    <source>
        <strain evidence="8">Snail1</strain>
        <tissue evidence="8">Muscle</tissue>
    </source>
</reference>
<accession>A0AAN9GK01</accession>
<evidence type="ECO:0000256" key="4">
    <source>
        <dbReference type="ARBA" id="ARBA00023242"/>
    </source>
</evidence>
<feature type="repeat" description="WD" evidence="5">
    <location>
        <begin position="183"/>
        <end position="224"/>
    </location>
</feature>
<dbReference type="Pfam" id="PF08625">
    <property type="entry name" value="Utp13"/>
    <property type="match status" value="1"/>
</dbReference>
<sequence>MAPIKTNLAVLDKYEAFYTGGRIQVSSDGCFMFCGYGQKVKVMDLQTGKIKCAIGQEDEEITSFCINPDDQSLVVATQNLLLRKWNWKEEVLVRSWKAIHSTPVMCMEFDPTSTLLATGGSDSLVKLWDSVQQYCTHNLRGHTGVVRLVRFHPDIKRLQLISAGDDYTVRVWNLQTSVCAAVIREHYSLVKDLCFANNGDTMYSCGGDKVVCVWDMTKLVVVKTLPVFESSEGVMLLENLPVLDSSDAGDHFVSVGSAGALRVVNTNTGICAHSDTSLCEDRGSEDEEGNPIIVQAFHCKALDKIVVVTYDHNIIFLNTDFTLHRQFSGYLEEVLDIGILGKDGSHLVVISNSSKVKVYSRLTMECQILSGHTDTVMAVNTYPKKNLFATASKDNRVRVWRMDPDTFHVSCVAVGDGHAKAVNTVAFSRLSAKFLVSGGEDQTLKVWKVPAEVKNDSDQLVSLHSSATHWAHEDDINYVAIAPNDQYLASASKDKTAKLWSLPDLSLKGVVRGHKRGVWCVQFSPTDRCFVTSSADGTINVWNLTDFSCLQTFEGHDSSVLKVMYISNGRQLISSDSEGLLKMWTLKTNTCEKTFQAHEKKAWALTVHPTEELIFSGAADSTLITWKDTTEEDVDEAREKEEQMILQEQKLSNYIEEKKFLKAIGLAIILDQPFRVLKIIKAILKTPDGFQDLKATLCKLKPNQIGALLRYSSEWNTNSRHCHCAQAVVNIMLQGFTAEELLAFPDFTASLEALIPYTDRHYQRLNRLQQQATFADYTRQHMKTA</sequence>
<organism evidence="8 9">
    <name type="scientific">Littorina saxatilis</name>
    <dbReference type="NCBI Taxonomy" id="31220"/>
    <lineage>
        <taxon>Eukaryota</taxon>
        <taxon>Metazoa</taxon>
        <taxon>Spiralia</taxon>
        <taxon>Lophotrochozoa</taxon>
        <taxon>Mollusca</taxon>
        <taxon>Gastropoda</taxon>
        <taxon>Caenogastropoda</taxon>
        <taxon>Littorinimorpha</taxon>
        <taxon>Littorinoidea</taxon>
        <taxon>Littorinidae</taxon>
        <taxon>Littorina</taxon>
    </lineage>
</organism>
<keyword evidence="9" id="KW-1185">Reference proteome</keyword>
<evidence type="ECO:0000259" key="7">
    <source>
        <dbReference type="Pfam" id="PF08625"/>
    </source>
</evidence>
<evidence type="ECO:0000256" key="2">
    <source>
        <dbReference type="ARBA" id="ARBA00022574"/>
    </source>
</evidence>
<dbReference type="InterPro" id="IPR019775">
    <property type="entry name" value="WD40_repeat_CS"/>
</dbReference>
<evidence type="ECO:0000256" key="3">
    <source>
        <dbReference type="ARBA" id="ARBA00022737"/>
    </source>
</evidence>
<keyword evidence="4" id="KW-0539">Nucleus</keyword>
<evidence type="ECO:0000256" key="1">
    <source>
        <dbReference type="ARBA" id="ARBA00004604"/>
    </source>
</evidence>
<dbReference type="PRINTS" id="PR00320">
    <property type="entry name" value="GPROTEINBRPT"/>
</dbReference>
<evidence type="ECO:0000256" key="6">
    <source>
        <dbReference type="SAM" id="Coils"/>
    </source>
</evidence>
<feature type="coiled-coil region" evidence="6">
    <location>
        <begin position="627"/>
        <end position="657"/>
    </location>
</feature>
<feature type="repeat" description="WD" evidence="5">
    <location>
        <begin position="139"/>
        <end position="182"/>
    </location>
</feature>
<dbReference type="InterPro" id="IPR013934">
    <property type="entry name" value="Utp13_C"/>
</dbReference>
<protein>
    <recommendedName>
        <fullName evidence="7">U3 small nucleolar RNA-associated protein 13 C-terminal domain-containing protein</fullName>
    </recommendedName>
</protein>
<keyword evidence="6" id="KW-0175">Coiled coil</keyword>
<feature type="repeat" description="WD" evidence="5">
    <location>
        <begin position="469"/>
        <end position="502"/>
    </location>
</feature>
<comment type="caution">
    <text evidence="8">The sequence shown here is derived from an EMBL/GenBank/DDBJ whole genome shotgun (WGS) entry which is preliminary data.</text>
</comment>
<dbReference type="InterPro" id="IPR036322">
    <property type="entry name" value="WD40_repeat_dom_sf"/>
</dbReference>
<dbReference type="GO" id="GO:0000472">
    <property type="term" value="P:endonucleolytic cleavage to generate mature 5'-end of SSU-rRNA from (SSU-rRNA, 5.8S rRNA, LSU-rRNA)"/>
    <property type="evidence" value="ECO:0007669"/>
    <property type="project" value="TreeGrafter"/>
</dbReference>
<dbReference type="PANTHER" id="PTHR19854">
    <property type="entry name" value="TRANSDUCIN BETA-LIKE 3"/>
    <property type="match status" value="1"/>
</dbReference>
<feature type="repeat" description="WD" evidence="5">
    <location>
        <begin position="415"/>
        <end position="449"/>
    </location>
</feature>
<dbReference type="SUPFAM" id="SSF50978">
    <property type="entry name" value="WD40 repeat-like"/>
    <property type="match status" value="1"/>
</dbReference>
<dbReference type="EMBL" id="JBAMIC010000002">
    <property type="protein sequence ID" value="KAK7111362.1"/>
    <property type="molecule type" value="Genomic_DNA"/>
</dbReference>
<dbReference type="InterPro" id="IPR015943">
    <property type="entry name" value="WD40/YVTN_repeat-like_dom_sf"/>
</dbReference>
<dbReference type="PROSITE" id="PS50294">
    <property type="entry name" value="WD_REPEATS_REGION"/>
    <property type="match status" value="7"/>
</dbReference>
<dbReference type="PROSITE" id="PS00678">
    <property type="entry name" value="WD_REPEATS_1"/>
    <property type="match status" value="2"/>
</dbReference>